<keyword evidence="3" id="KW-0411">Iron-sulfur</keyword>
<name>A0A8J6IKS1_9FIRM</name>
<dbReference type="AlphaFoldDB" id="A0A8J6IKS1"/>
<protein>
    <submittedName>
        <fullName evidence="5">Coenzyme F420 hydrogenase/dehydrogenase, beta subunit C-terminal domain</fullName>
    </submittedName>
</protein>
<evidence type="ECO:0000313" key="5">
    <source>
        <dbReference type="EMBL" id="MBC3516416.1"/>
    </source>
</evidence>
<feature type="domain" description="4Fe-4S ferredoxin-type" evidence="4">
    <location>
        <begin position="37"/>
        <end position="66"/>
    </location>
</feature>
<evidence type="ECO:0000313" key="6">
    <source>
        <dbReference type="Proteomes" id="UP000597668"/>
    </source>
</evidence>
<dbReference type="SUPFAM" id="SSF54862">
    <property type="entry name" value="4Fe-4S ferredoxins"/>
    <property type="match status" value="1"/>
</dbReference>
<keyword evidence="1" id="KW-0479">Metal-binding</keyword>
<dbReference type="InterPro" id="IPR052977">
    <property type="entry name" value="Polyferredoxin-like_ET"/>
</dbReference>
<dbReference type="RefSeq" id="WP_186488077.1">
    <property type="nucleotide sequence ID" value="NZ_JACOGI010000001.1"/>
</dbReference>
<dbReference type="InterPro" id="IPR007525">
    <property type="entry name" value="FrhB_FdhB_C"/>
</dbReference>
<evidence type="ECO:0000256" key="1">
    <source>
        <dbReference type="ARBA" id="ARBA00022723"/>
    </source>
</evidence>
<dbReference type="PROSITE" id="PS51379">
    <property type="entry name" value="4FE4S_FER_2"/>
    <property type="match status" value="2"/>
</dbReference>
<evidence type="ECO:0000256" key="2">
    <source>
        <dbReference type="ARBA" id="ARBA00023004"/>
    </source>
</evidence>
<accession>A0A8J6IKS1</accession>
<dbReference type="Gene3D" id="3.30.70.20">
    <property type="match status" value="1"/>
</dbReference>
<dbReference type="PROSITE" id="PS00198">
    <property type="entry name" value="4FE4S_FER_1"/>
    <property type="match status" value="2"/>
</dbReference>
<dbReference type="PANTHER" id="PTHR43193:SF2">
    <property type="entry name" value="POLYFERREDOXIN PROTEIN FWDF"/>
    <property type="match status" value="1"/>
</dbReference>
<proteinExistence type="predicted"/>
<reference evidence="5" key="1">
    <citation type="submission" date="2020-08" db="EMBL/GenBank/DDBJ databases">
        <authorList>
            <person name="Liu C."/>
            <person name="Sun Q."/>
        </authorList>
    </citation>
    <scope>NUCLEOTIDE SEQUENCE</scope>
    <source>
        <strain evidence="5">NSJ-65</strain>
    </source>
</reference>
<dbReference type="EMBL" id="JACOGI010000001">
    <property type="protein sequence ID" value="MBC3516416.1"/>
    <property type="molecule type" value="Genomic_DNA"/>
</dbReference>
<dbReference type="PANTHER" id="PTHR43193">
    <property type="match status" value="1"/>
</dbReference>
<evidence type="ECO:0000256" key="3">
    <source>
        <dbReference type="ARBA" id="ARBA00023014"/>
    </source>
</evidence>
<feature type="domain" description="4Fe-4S ferredoxin-type" evidence="4">
    <location>
        <begin position="2"/>
        <end position="32"/>
    </location>
</feature>
<dbReference type="InterPro" id="IPR017900">
    <property type="entry name" value="4Fe4S_Fe_S_CS"/>
</dbReference>
<comment type="caution">
    <text evidence="5">The sequence shown here is derived from an EMBL/GenBank/DDBJ whole genome shotgun (WGS) entry which is preliminary data.</text>
</comment>
<organism evidence="5 6">
    <name type="scientific">Neobittarella massiliensis</name>
    <name type="common">ex Bilen et al. 2018</name>
    <dbReference type="NCBI Taxonomy" id="2041842"/>
    <lineage>
        <taxon>Bacteria</taxon>
        <taxon>Bacillati</taxon>
        <taxon>Bacillota</taxon>
        <taxon>Clostridia</taxon>
        <taxon>Eubacteriales</taxon>
        <taxon>Oscillospiraceae</taxon>
        <taxon>Neobittarella (ex Bilen et al. 2018)</taxon>
    </lineage>
</organism>
<dbReference type="Proteomes" id="UP000597668">
    <property type="component" value="Unassembled WGS sequence"/>
</dbReference>
<dbReference type="Pfam" id="PF12838">
    <property type="entry name" value="Fer4_7"/>
    <property type="match status" value="1"/>
</dbReference>
<keyword evidence="2" id="KW-0408">Iron</keyword>
<evidence type="ECO:0000259" key="4">
    <source>
        <dbReference type="PROSITE" id="PS51379"/>
    </source>
</evidence>
<keyword evidence="6" id="KW-1185">Reference proteome</keyword>
<gene>
    <name evidence="5" type="ORF">H8K20_08400</name>
</gene>
<dbReference type="GO" id="GO:0051536">
    <property type="term" value="F:iron-sulfur cluster binding"/>
    <property type="evidence" value="ECO:0007669"/>
    <property type="project" value="UniProtKB-KW"/>
</dbReference>
<dbReference type="GO" id="GO:0046872">
    <property type="term" value="F:metal ion binding"/>
    <property type="evidence" value="ECO:0007669"/>
    <property type="project" value="UniProtKB-KW"/>
</dbReference>
<sequence>MKHIQIEEKAFCTGCGACTNTCPKHCISFEEDAEGFSYPKVDESLCVECGKCIAVCPVQKEKPADLPLDNIKVFACVNKDKKVLKESSSGGIFTLLAEKIIKKGGVVYGSAFDNQWNVCHVGVDTLEGLEKFRGSKYVQSQMGDSYSQAKAFLEQGRPVLFSGTPCQIAGFNRFLGKEYPHLVTCDFICTGVPNPKAFRAYREHYAKRWKEPITGIAFRDKQYGWDSFSMVIRGKTKQYRKVRFFDPFIQAFYSHLLLRPACYHCQFKKYNSGSDIKLADYWYVKRVHPEIYHRDGVSLVMMGTAKGQALFDSVAPEMEKVESSMKNVFQTNASFETIVKEPPSRKEYLHTICHTDSTEDIVHCIKKLAKQPLKNQLVAKLRFYKQQLFARK</sequence>
<dbReference type="Pfam" id="PF04432">
    <property type="entry name" value="FrhB_FdhB_C"/>
    <property type="match status" value="1"/>
</dbReference>
<dbReference type="InterPro" id="IPR017896">
    <property type="entry name" value="4Fe4S_Fe-S-bd"/>
</dbReference>